<feature type="non-terminal residue" evidence="2">
    <location>
        <position position="1"/>
    </location>
</feature>
<protein>
    <submittedName>
        <fullName evidence="2">Uncharacterized protein</fullName>
    </submittedName>
</protein>
<feature type="region of interest" description="Disordered" evidence="1">
    <location>
        <begin position="18"/>
        <end position="75"/>
    </location>
</feature>
<comment type="caution">
    <text evidence="2">The sequence shown here is derived from an EMBL/GenBank/DDBJ whole genome shotgun (WGS) entry which is preliminary data.</text>
</comment>
<evidence type="ECO:0000256" key="1">
    <source>
        <dbReference type="SAM" id="MobiDB-lite"/>
    </source>
</evidence>
<proteinExistence type="predicted"/>
<feature type="compositionally biased region" description="Polar residues" evidence="1">
    <location>
        <begin position="27"/>
        <end position="38"/>
    </location>
</feature>
<gene>
    <name evidence="2" type="ORF">KI387_014562</name>
</gene>
<dbReference type="Proteomes" id="UP000824469">
    <property type="component" value="Unassembled WGS sequence"/>
</dbReference>
<organism evidence="2 3">
    <name type="scientific">Taxus chinensis</name>
    <name type="common">Chinese yew</name>
    <name type="synonym">Taxus wallichiana var. chinensis</name>
    <dbReference type="NCBI Taxonomy" id="29808"/>
    <lineage>
        <taxon>Eukaryota</taxon>
        <taxon>Viridiplantae</taxon>
        <taxon>Streptophyta</taxon>
        <taxon>Embryophyta</taxon>
        <taxon>Tracheophyta</taxon>
        <taxon>Spermatophyta</taxon>
        <taxon>Pinopsida</taxon>
        <taxon>Pinidae</taxon>
        <taxon>Conifers II</taxon>
        <taxon>Cupressales</taxon>
        <taxon>Taxaceae</taxon>
        <taxon>Taxus</taxon>
    </lineage>
</organism>
<accession>A0AA38FDV8</accession>
<evidence type="ECO:0000313" key="2">
    <source>
        <dbReference type="EMBL" id="KAH9302979.1"/>
    </source>
</evidence>
<keyword evidence="3" id="KW-1185">Reference proteome</keyword>
<sequence>SGTSLADDILGLAKLYPDSLASEKMETNQPVKDPNTQKFGDISDSGDNEPHANTPKSPSNMDANPAEPTVADSLRDDRRVDLVSSILSKPQRAFTTLKAWENFNDTTKNAIARDCSELITLANHLAEDSGSPRARNVFAELKKLI</sequence>
<dbReference type="EMBL" id="JAHRHJ020000009">
    <property type="protein sequence ID" value="KAH9302979.1"/>
    <property type="molecule type" value="Genomic_DNA"/>
</dbReference>
<evidence type="ECO:0000313" key="3">
    <source>
        <dbReference type="Proteomes" id="UP000824469"/>
    </source>
</evidence>
<dbReference type="AlphaFoldDB" id="A0AA38FDV8"/>
<reference evidence="2 3" key="1">
    <citation type="journal article" date="2021" name="Nat. Plants">
        <title>The Taxus genome provides insights into paclitaxel biosynthesis.</title>
        <authorList>
            <person name="Xiong X."/>
            <person name="Gou J."/>
            <person name="Liao Q."/>
            <person name="Li Y."/>
            <person name="Zhou Q."/>
            <person name="Bi G."/>
            <person name="Li C."/>
            <person name="Du R."/>
            <person name="Wang X."/>
            <person name="Sun T."/>
            <person name="Guo L."/>
            <person name="Liang H."/>
            <person name="Lu P."/>
            <person name="Wu Y."/>
            <person name="Zhang Z."/>
            <person name="Ro D.K."/>
            <person name="Shang Y."/>
            <person name="Huang S."/>
            <person name="Yan J."/>
        </authorList>
    </citation>
    <scope>NUCLEOTIDE SEQUENCE [LARGE SCALE GENOMIC DNA]</scope>
    <source>
        <strain evidence="2">Ta-2019</strain>
    </source>
</reference>
<name>A0AA38FDV8_TAXCH</name>